<dbReference type="CDD" id="cd00130">
    <property type="entry name" value="PAS"/>
    <property type="match status" value="1"/>
</dbReference>
<evidence type="ECO:0000259" key="1">
    <source>
        <dbReference type="PROSITE" id="PS50113"/>
    </source>
</evidence>
<dbReference type="Pfam" id="PF13426">
    <property type="entry name" value="PAS_9"/>
    <property type="match status" value="1"/>
</dbReference>
<organism evidence="2">
    <name type="scientific">marine sediment metagenome</name>
    <dbReference type="NCBI Taxonomy" id="412755"/>
    <lineage>
        <taxon>unclassified sequences</taxon>
        <taxon>metagenomes</taxon>
        <taxon>ecological metagenomes</taxon>
    </lineage>
</organism>
<proteinExistence type="predicted"/>
<reference evidence="2" key="1">
    <citation type="journal article" date="2015" name="Nature">
        <title>Complex archaea that bridge the gap between prokaryotes and eukaryotes.</title>
        <authorList>
            <person name="Spang A."/>
            <person name="Saw J.H."/>
            <person name="Jorgensen S.L."/>
            <person name="Zaremba-Niedzwiedzka K."/>
            <person name="Martijn J."/>
            <person name="Lind A.E."/>
            <person name="van Eijk R."/>
            <person name="Schleper C."/>
            <person name="Guy L."/>
            <person name="Ettema T.J."/>
        </authorList>
    </citation>
    <scope>NUCLEOTIDE SEQUENCE</scope>
</reference>
<dbReference type="NCBIfam" id="TIGR00229">
    <property type="entry name" value="sensory_box"/>
    <property type="match status" value="1"/>
</dbReference>
<name>A0A0F9S7C3_9ZZZZ</name>
<dbReference type="SUPFAM" id="SSF55785">
    <property type="entry name" value="PYP-like sensor domain (PAS domain)"/>
    <property type="match status" value="1"/>
</dbReference>
<dbReference type="Gene3D" id="3.30.450.20">
    <property type="entry name" value="PAS domain"/>
    <property type="match status" value="1"/>
</dbReference>
<dbReference type="InterPro" id="IPR000014">
    <property type="entry name" value="PAS"/>
</dbReference>
<dbReference type="SMART" id="SM00091">
    <property type="entry name" value="PAS"/>
    <property type="match status" value="1"/>
</dbReference>
<protein>
    <recommendedName>
        <fullName evidence="1">PAC domain-containing protein</fullName>
    </recommendedName>
</protein>
<accession>A0A0F9S7C3</accession>
<dbReference type="InterPro" id="IPR035965">
    <property type="entry name" value="PAS-like_dom_sf"/>
</dbReference>
<dbReference type="PROSITE" id="PS50113">
    <property type="entry name" value="PAC"/>
    <property type="match status" value="1"/>
</dbReference>
<dbReference type="EMBL" id="LAZR01000543">
    <property type="protein sequence ID" value="KKN64790.1"/>
    <property type="molecule type" value="Genomic_DNA"/>
</dbReference>
<comment type="caution">
    <text evidence="2">The sequence shown here is derived from an EMBL/GenBank/DDBJ whole genome shotgun (WGS) entry which is preliminary data.</text>
</comment>
<gene>
    <name evidence="2" type="ORF">LCGC14_0487780</name>
</gene>
<dbReference type="InterPro" id="IPR000700">
    <property type="entry name" value="PAS-assoc_C"/>
</dbReference>
<feature type="domain" description="PAC" evidence="1">
    <location>
        <begin position="80"/>
        <end position="131"/>
    </location>
</feature>
<sequence length="153" mass="18105">MIKLEFSKENLLQISENVNDLICILNTSLEIEYINAKAYFKVLGYINQDLVGKNIKKIIDVNDFNKMQKIIKNSNLDGLESEDLQIYHKNGYKFWFEVRFLQLIEKKGEKKIVLVSRDISERKQAESSLKDSKERYQRLIKSIKEGYYETDLK</sequence>
<evidence type="ECO:0000313" key="2">
    <source>
        <dbReference type="EMBL" id="KKN64790.1"/>
    </source>
</evidence>
<dbReference type="AlphaFoldDB" id="A0A0F9S7C3"/>
<feature type="non-terminal residue" evidence="2">
    <location>
        <position position="153"/>
    </location>
</feature>